<dbReference type="InterPro" id="IPR000525">
    <property type="entry name" value="Initiator_Rep_WH1"/>
</dbReference>
<dbReference type="EMBL" id="JAVRHY010000006">
    <property type="protein sequence ID" value="MDT0618556.1"/>
    <property type="molecule type" value="Genomic_DNA"/>
</dbReference>
<evidence type="ECO:0000256" key="1">
    <source>
        <dbReference type="ARBA" id="ARBA00038283"/>
    </source>
</evidence>
<dbReference type="InterPro" id="IPR036390">
    <property type="entry name" value="WH_DNA-bd_sf"/>
</dbReference>
<keyword evidence="4" id="KW-1185">Reference proteome</keyword>
<sequence>MAWHYVSLVHPQLEVLNKQVDAVHISAALTLRERQAMNILISNAMKTNAVGRVEIDWRHSMPMRELLARLGENTRNYSRTRATLDGLVDKKIQWAYTDSRSKHHYGNTSLLAGYAIDDGQLSYSYSAVLVDRLLQPEVFARLNMGVQSLFTHFHSLALYENCARYRDLGYTAWWTLEQFRGLMGVGHRTAYLAFKELNRWVIKPATEDCNRNSEIRVEPEFRRQGRAVVAIRFAIGDNPEYTGPRFPSSKRLDKLVDDSVVETDPDLFEHLLGFGIDHSRAVDLMSRFDHERIRGNLRVVADRYQRSPDKITNLASYTVSAIVNDYRPAQVCQQQVLAFAAQPERESQEDPVETAKRAARDRLLDFESRDLPAYLVDQWQASQSSKTLAVERENFYDEVLAPNALFAKSYRENPDKKSFNALWRNWIRSSRISEPTESDHQNAAQSLGIDLHDLRLRAAE</sequence>
<comment type="similarity">
    <text evidence="1">Belongs to the initiator RepB protein family.</text>
</comment>
<evidence type="ECO:0000259" key="2">
    <source>
        <dbReference type="Pfam" id="PF01051"/>
    </source>
</evidence>
<proteinExistence type="inferred from homology"/>
<name>A0ABU3BC54_9GAMM</name>
<dbReference type="SUPFAM" id="SSF46785">
    <property type="entry name" value="Winged helix' DNA-binding domain"/>
    <property type="match status" value="1"/>
</dbReference>
<reference evidence="3 4" key="1">
    <citation type="submission" date="2023-09" db="EMBL/GenBank/DDBJ databases">
        <authorList>
            <person name="Rey-Velasco X."/>
        </authorList>
    </citation>
    <scope>NUCLEOTIDE SEQUENCE [LARGE SCALE GENOMIC DNA]</scope>
    <source>
        <strain evidence="3 4">P385</strain>
    </source>
</reference>
<dbReference type="InterPro" id="IPR036388">
    <property type="entry name" value="WH-like_DNA-bd_sf"/>
</dbReference>
<dbReference type="Proteomes" id="UP001259982">
    <property type="component" value="Unassembled WGS sequence"/>
</dbReference>
<dbReference type="Pfam" id="PF01051">
    <property type="entry name" value="Rep3_N"/>
    <property type="match status" value="1"/>
</dbReference>
<comment type="caution">
    <text evidence="3">The sequence shown here is derived from an EMBL/GenBank/DDBJ whole genome shotgun (WGS) entry which is preliminary data.</text>
</comment>
<accession>A0ABU3BC54</accession>
<organism evidence="3 4">
    <name type="scientific">Spectribacter acetivorans</name>
    <dbReference type="NCBI Taxonomy" id="3075603"/>
    <lineage>
        <taxon>Bacteria</taxon>
        <taxon>Pseudomonadati</taxon>
        <taxon>Pseudomonadota</taxon>
        <taxon>Gammaproteobacteria</taxon>
        <taxon>Salinisphaerales</taxon>
        <taxon>Salinisphaeraceae</taxon>
        <taxon>Spectribacter</taxon>
    </lineage>
</organism>
<evidence type="ECO:0000313" key="3">
    <source>
        <dbReference type="EMBL" id="MDT0618556.1"/>
    </source>
</evidence>
<evidence type="ECO:0000313" key="4">
    <source>
        <dbReference type="Proteomes" id="UP001259982"/>
    </source>
</evidence>
<feature type="domain" description="Initiator Rep protein WH1" evidence="2">
    <location>
        <begin position="18"/>
        <end position="162"/>
    </location>
</feature>
<dbReference type="RefSeq" id="WP_311658694.1">
    <property type="nucleotide sequence ID" value="NZ_JAVRHY010000006.1"/>
</dbReference>
<protein>
    <submittedName>
        <fullName evidence="3">RepB family plasmid replication initiator protein</fullName>
    </submittedName>
</protein>
<gene>
    <name evidence="3" type="ORF">RM531_08700</name>
</gene>
<dbReference type="Pfam" id="PF21205">
    <property type="entry name" value="Rep3_C"/>
    <property type="match status" value="1"/>
</dbReference>
<dbReference type="Gene3D" id="1.10.10.10">
    <property type="entry name" value="Winged helix-like DNA-binding domain superfamily/Winged helix DNA-binding domain"/>
    <property type="match status" value="1"/>
</dbReference>